<comment type="caution">
    <text evidence="2">The sequence shown here is derived from an EMBL/GenBank/DDBJ whole genome shotgun (WGS) entry which is preliminary data.</text>
</comment>
<reference evidence="2 3" key="1">
    <citation type="journal article" date="2012" name="J. Bacteriol.">
        <title>Genome sequence of Rhizobium grahamii CCGE502, a broad-host-range symbiont with low nodulation competitiveness in Phaseolus vulgaris.</title>
        <authorList>
            <person name="Althabegoiti M.J."/>
            <person name="Lozano L."/>
            <person name="Torres-Tejerizo G."/>
            <person name="Ormeno-Orrillo E."/>
            <person name="Rogel M.A."/>
            <person name="Gonzalez V."/>
            <person name="Martinez-Romero E."/>
        </authorList>
    </citation>
    <scope>NUCLEOTIDE SEQUENCE [LARGE SCALE GENOMIC DNA]</scope>
    <source>
        <strain evidence="2 3">CCGE 502</strain>
        <plasmid evidence="2">pRg502a</plasmid>
    </source>
</reference>
<dbReference type="EMBL" id="AEYE02000038">
    <property type="protein sequence ID" value="EPE93845.1"/>
    <property type="molecule type" value="Genomic_DNA"/>
</dbReference>
<geneLocation type="plasmid" evidence="2">
    <name>pRg502a</name>
</geneLocation>
<evidence type="ECO:0000256" key="1">
    <source>
        <dbReference type="SAM" id="MobiDB-lite"/>
    </source>
</evidence>
<evidence type="ECO:0000313" key="3">
    <source>
        <dbReference type="Proteomes" id="UP000014411"/>
    </source>
</evidence>
<evidence type="ECO:0000313" key="2">
    <source>
        <dbReference type="EMBL" id="EPE93845.1"/>
    </source>
</evidence>
<dbReference type="HOGENOM" id="CLU_2540212_0_0_5"/>
<proteinExistence type="predicted"/>
<dbReference type="AlphaFoldDB" id="S3H6G9"/>
<keyword evidence="3" id="KW-1185">Reference proteome</keyword>
<protein>
    <submittedName>
        <fullName evidence="2">Uncharacterized protein</fullName>
    </submittedName>
</protein>
<dbReference type="Proteomes" id="UP000014411">
    <property type="component" value="Unassembled WGS sequence"/>
</dbReference>
<organism evidence="2 3">
    <name type="scientific">Rhizobium grahamii CCGE 502</name>
    <dbReference type="NCBI Taxonomy" id="990285"/>
    <lineage>
        <taxon>Bacteria</taxon>
        <taxon>Pseudomonadati</taxon>
        <taxon>Pseudomonadota</taxon>
        <taxon>Alphaproteobacteria</taxon>
        <taxon>Hyphomicrobiales</taxon>
        <taxon>Rhizobiaceae</taxon>
        <taxon>Rhizobium/Agrobacterium group</taxon>
        <taxon>Rhizobium</taxon>
    </lineage>
</organism>
<name>S3H6G9_9HYPH</name>
<sequence length="83" mass="9020">MKLFDRDLGNAADWPLLAETMLLEAFHALDQAPDDPCTIKLLRRAGAGMYDRLAGNWPSAAPDSQEPETASPAADGQNLGFYK</sequence>
<feature type="region of interest" description="Disordered" evidence="1">
    <location>
        <begin position="54"/>
        <end position="83"/>
    </location>
</feature>
<accession>S3H6G9</accession>
<gene>
    <name evidence="2" type="ORF">RGCCGE502_33686</name>
</gene>
<dbReference type="RefSeq" id="WP_016558615.1">
    <property type="nucleotide sequence ID" value="NZ_AEYE02000038.1"/>
</dbReference>
<keyword evidence="2" id="KW-0614">Plasmid</keyword>